<organism evidence="12 13">
    <name type="scientific">Oldenlandia corymbosa var. corymbosa</name>
    <dbReference type="NCBI Taxonomy" id="529605"/>
    <lineage>
        <taxon>Eukaryota</taxon>
        <taxon>Viridiplantae</taxon>
        <taxon>Streptophyta</taxon>
        <taxon>Embryophyta</taxon>
        <taxon>Tracheophyta</taxon>
        <taxon>Spermatophyta</taxon>
        <taxon>Magnoliopsida</taxon>
        <taxon>eudicotyledons</taxon>
        <taxon>Gunneridae</taxon>
        <taxon>Pentapetalae</taxon>
        <taxon>asterids</taxon>
        <taxon>lamiids</taxon>
        <taxon>Gentianales</taxon>
        <taxon>Rubiaceae</taxon>
        <taxon>Rubioideae</taxon>
        <taxon>Spermacoceae</taxon>
        <taxon>Hedyotis-Oldenlandia complex</taxon>
        <taxon>Oldenlandia</taxon>
    </lineage>
</organism>
<comment type="similarity">
    <text evidence="2 11">Belongs to the cytochrome P450 family.</text>
</comment>
<dbReference type="EMBL" id="OX459120">
    <property type="protein sequence ID" value="CAI9099846.1"/>
    <property type="molecule type" value="Genomic_DNA"/>
</dbReference>
<dbReference type="AlphaFoldDB" id="A0AAV1CXC8"/>
<dbReference type="PROSITE" id="PS00086">
    <property type="entry name" value="CYTOCHROME_P450"/>
    <property type="match status" value="1"/>
</dbReference>
<evidence type="ECO:0000256" key="1">
    <source>
        <dbReference type="ARBA" id="ARBA00004370"/>
    </source>
</evidence>
<dbReference type="Pfam" id="PF00067">
    <property type="entry name" value="p450"/>
    <property type="match status" value="1"/>
</dbReference>
<evidence type="ECO:0000256" key="9">
    <source>
        <dbReference type="ARBA" id="ARBA00023033"/>
    </source>
</evidence>
<name>A0AAV1CXC8_OLDCO</name>
<dbReference type="Gene3D" id="1.10.630.10">
    <property type="entry name" value="Cytochrome P450"/>
    <property type="match status" value="1"/>
</dbReference>
<evidence type="ECO:0000256" key="10">
    <source>
        <dbReference type="ARBA" id="ARBA00023136"/>
    </source>
</evidence>
<evidence type="ECO:0000256" key="2">
    <source>
        <dbReference type="ARBA" id="ARBA00010617"/>
    </source>
</evidence>
<evidence type="ECO:0000256" key="3">
    <source>
        <dbReference type="ARBA" id="ARBA00022617"/>
    </source>
</evidence>
<comment type="subcellular location">
    <subcellularLocation>
        <location evidence="1">Membrane</location>
    </subcellularLocation>
</comment>
<sequence>MIFNEVLRLYPSFPVLMRQTHEETKLREFNIPVGVIFTLRVWMLHRDPKIWGDDASEFRPERFKNGISNATTKEGQFGFSPFGYGARTCIGQNFTMVEAKLVLAMIL</sequence>
<dbReference type="SUPFAM" id="SSF48264">
    <property type="entry name" value="Cytochrome P450"/>
    <property type="match status" value="1"/>
</dbReference>
<gene>
    <name evidence="12" type="ORF">OLC1_LOCUS9786</name>
</gene>
<keyword evidence="5 11" id="KW-0479">Metal-binding</keyword>
<dbReference type="GO" id="GO:0016020">
    <property type="term" value="C:membrane"/>
    <property type="evidence" value="ECO:0007669"/>
    <property type="project" value="UniProtKB-SubCell"/>
</dbReference>
<dbReference type="InterPro" id="IPR017972">
    <property type="entry name" value="Cyt_P450_CS"/>
</dbReference>
<keyword evidence="6" id="KW-1133">Transmembrane helix</keyword>
<dbReference type="GO" id="GO:0016705">
    <property type="term" value="F:oxidoreductase activity, acting on paired donors, with incorporation or reduction of molecular oxygen"/>
    <property type="evidence" value="ECO:0007669"/>
    <property type="project" value="InterPro"/>
</dbReference>
<accession>A0AAV1CXC8</accession>
<keyword evidence="4" id="KW-0812">Transmembrane</keyword>
<dbReference type="GO" id="GO:0004497">
    <property type="term" value="F:monooxygenase activity"/>
    <property type="evidence" value="ECO:0007669"/>
    <property type="project" value="UniProtKB-KW"/>
</dbReference>
<dbReference type="GO" id="GO:0005506">
    <property type="term" value="F:iron ion binding"/>
    <property type="evidence" value="ECO:0007669"/>
    <property type="project" value="InterPro"/>
</dbReference>
<dbReference type="PANTHER" id="PTHR24282:SF273">
    <property type="entry name" value="CYTOCHROME P450 CYP72A219-LIKE"/>
    <property type="match status" value="1"/>
</dbReference>
<evidence type="ECO:0000256" key="5">
    <source>
        <dbReference type="ARBA" id="ARBA00022723"/>
    </source>
</evidence>
<keyword evidence="9 11" id="KW-0503">Monooxygenase</keyword>
<evidence type="ECO:0000256" key="7">
    <source>
        <dbReference type="ARBA" id="ARBA00023002"/>
    </source>
</evidence>
<reference evidence="12" key="1">
    <citation type="submission" date="2023-03" db="EMBL/GenBank/DDBJ databases">
        <authorList>
            <person name="Julca I."/>
        </authorList>
    </citation>
    <scope>NUCLEOTIDE SEQUENCE</scope>
</reference>
<keyword evidence="3 11" id="KW-0349">Heme</keyword>
<evidence type="ECO:0000256" key="4">
    <source>
        <dbReference type="ARBA" id="ARBA00022692"/>
    </source>
</evidence>
<dbReference type="PRINTS" id="PR00385">
    <property type="entry name" value="P450"/>
</dbReference>
<protein>
    <submittedName>
        <fullName evidence="12">OLC1v1036728C1</fullName>
    </submittedName>
</protein>
<dbReference type="PANTHER" id="PTHR24282">
    <property type="entry name" value="CYTOCHROME P450 FAMILY MEMBER"/>
    <property type="match status" value="1"/>
</dbReference>
<evidence type="ECO:0000256" key="8">
    <source>
        <dbReference type="ARBA" id="ARBA00023004"/>
    </source>
</evidence>
<keyword evidence="13" id="KW-1185">Reference proteome</keyword>
<keyword evidence="8 11" id="KW-0408">Iron</keyword>
<keyword evidence="10" id="KW-0472">Membrane</keyword>
<evidence type="ECO:0000256" key="6">
    <source>
        <dbReference type="ARBA" id="ARBA00022989"/>
    </source>
</evidence>
<dbReference type="Proteomes" id="UP001161247">
    <property type="component" value="Chromosome 3"/>
</dbReference>
<evidence type="ECO:0000256" key="11">
    <source>
        <dbReference type="RuleBase" id="RU000461"/>
    </source>
</evidence>
<proteinExistence type="inferred from homology"/>
<dbReference type="InterPro" id="IPR001128">
    <property type="entry name" value="Cyt_P450"/>
</dbReference>
<evidence type="ECO:0000313" key="12">
    <source>
        <dbReference type="EMBL" id="CAI9099846.1"/>
    </source>
</evidence>
<dbReference type="InterPro" id="IPR050665">
    <property type="entry name" value="Cytochrome_P450_Monooxygen"/>
</dbReference>
<keyword evidence="7 11" id="KW-0560">Oxidoreductase</keyword>
<evidence type="ECO:0000313" key="13">
    <source>
        <dbReference type="Proteomes" id="UP001161247"/>
    </source>
</evidence>
<dbReference type="InterPro" id="IPR036396">
    <property type="entry name" value="Cyt_P450_sf"/>
</dbReference>
<dbReference type="GO" id="GO:0020037">
    <property type="term" value="F:heme binding"/>
    <property type="evidence" value="ECO:0007669"/>
    <property type="project" value="InterPro"/>
</dbReference>